<dbReference type="Gene3D" id="1.10.555.10">
    <property type="entry name" value="Rho GTPase activation protein"/>
    <property type="match status" value="1"/>
</dbReference>
<dbReference type="PANTHER" id="PTHR15228:SF25">
    <property type="entry name" value="F-BAR DOMAIN-CONTAINING PROTEIN"/>
    <property type="match status" value="1"/>
</dbReference>
<dbReference type="Pfam" id="PF00620">
    <property type="entry name" value="RhoGAP"/>
    <property type="match status" value="1"/>
</dbReference>
<dbReference type="EMBL" id="JXLN01014443">
    <property type="protein sequence ID" value="KPM10036.1"/>
    <property type="molecule type" value="Genomic_DNA"/>
</dbReference>
<keyword evidence="1" id="KW-0343">GTPase activation</keyword>
<dbReference type="AlphaFoldDB" id="A0A132AGA3"/>
<dbReference type="InterPro" id="IPR008936">
    <property type="entry name" value="Rho_GTPase_activation_prot"/>
</dbReference>
<dbReference type="PROSITE" id="PS50238">
    <property type="entry name" value="RHOGAP"/>
    <property type="match status" value="1"/>
</dbReference>
<reference evidence="2 3" key="1">
    <citation type="journal article" date="2015" name="Parasit. Vectors">
        <title>Draft genome of the scabies mite.</title>
        <authorList>
            <person name="Rider S.D.Jr."/>
            <person name="Morgan M.S."/>
            <person name="Arlian L.G."/>
        </authorList>
    </citation>
    <scope>NUCLEOTIDE SEQUENCE [LARGE SCALE GENOMIC DNA]</scope>
    <source>
        <strain evidence="2">Arlian Lab</strain>
    </source>
</reference>
<dbReference type="GO" id="GO:0007165">
    <property type="term" value="P:signal transduction"/>
    <property type="evidence" value="ECO:0007669"/>
    <property type="project" value="InterPro"/>
</dbReference>
<protein>
    <submittedName>
        <fullName evidence="2">Rho GTPase activating protein-like protein</fullName>
    </submittedName>
</protein>
<dbReference type="VEuPathDB" id="VectorBase:SSCA002017"/>
<gene>
    <name evidence="2" type="ORF">QR98_0085820</name>
</gene>
<dbReference type="InterPro" id="IPR051025">
    <property type="entry name" value="RhoGAP"/>
</dbReference>
<evidence type="ECO:0000313" key="2">
    <source>
        <dbReference type="EMBL" id="KPM10036.1"/>
    </source>
</evidence>
<organism evidence="2 3">
    <name type="scientific">Sarcoptes scabiei</name>
    <name type="common">Itch mite</name>
    <name type="synonym">Acarus scabiei</name>
    <dbReference type="NCBI Taxonomy" id="52283"/>
    <lineage>
        <taxon>Eukaryota</taxon>
        <taxon>Metazoa</taxon>
        <taxon>Ecdysozoa</taxon>
        <taxon>Arthropoda</taxon>
        <taxon>Chelicerata</taxon>
        <taxon>Arachnida</taxon>
        <taxon>Acari</taxon>
        <taxon>Acariformes</taxon>
        <taxon>Sarcoptiformes</taxon>
        <taxon>Astigmata</taxon>
        <taxon>Psoroptidia</taxon>
        <taxon>Sarcoptoidea</taxon>
        <taxon>Sarcoptidae</taxon>
        <taxon>Sarcoptinae</taxon>
        <taxon>Sarcoptes</taxon>
    </lineage>
</organism>
<proteinExistence type="predicted"/>
<dbReference type="InterPro" id="IPR000198">
    <property type="entry name" value="RhoGAP_dom"/>
</dbReference>
<dbReference type="OrthoDB" id="79452at2759"/>
<dbReference type="SUPFAM" id="SSF48350">
    <property type="entry name" value="GTPase activation domain, GAP"/>
    <property type="match status" value="1"/>
</dbReference>
<sequence length="124" mass="14066">MTIICPKSPLPPKSSVFNLELDSLPIDEMVPLLIIKCINEIERRSMNRPGIYRMTGVASRVEKLLKSFESGPHLIDLSDVNVNDLTSVVKIFLRELQLIDSESKFFPLSFLFLQSKAQNTTDNE</sequence>
<comment type="caution">
    <text evidence="2">The sequence shown here is derived from an EMBL/GenBank/DDBJ whole genome shotgun (WGS) entry which is preliminary data.</text>
</comment>
<dbReference type="PANTHER" id="PTHR15228">
    <property type="entry name" value="SPERMATHECAL PHYSIOLOGY VARIANT"/>
    <property type="match status" value="1"/>
</dbReference>
<dbReference type="Proteomes" id="UP000616769">
    <property type="component" value="Unassembled WGS sequence"/>
</dbReference>
<dbReference type="GO" id="GO:0051056">
    <property type="term" value="P:regulation of small GTPase mediated signal transduction"/>
    <property type="evidence" value="ECO:0007669"/>
    <property type="project" value="UniProtKB-ARBA"/>
</dbReference>
<name>A0A132AGA3_SARSC</name>
<dbReference type="GO" id="GO:0005096">
    <property type="term" value="F:GTPase activator activity"/>
    <property type="evidence" value="ECO:0007669"/>
    <property type="project" value="UniProtKB-KW"/>
</dbReference>
<evidence type="ECO:0000256" key="1">
    <source>
        <dbReference type="ARBA" id="ARBA00022468"/>
    </source>
</evidence>
<accession>A0A132AGA3</accession>
<evidence type="ECO:0000313" key="3">
    <source>
        <dbReference type="Proteomes" id="UP000616769"/>
    </source>
</evidence>